<feature type="domain" description="Major facilitator superfamily (MFS) profile" evidence="10">
    <location>
        <begin position="32"/>
        <end position="415"/>
    </location>
</feature>
<comment type="subcellular location">
    <subcellularLocation>
        <location evidence="1">Cell membrane</location>
        <topology evidence="1">Multi-pass membrane protein</topology>
    </subcellularLocation>
</comment>
<dbReference type="InterPro" id="IPR036259">
    <property type="entry name" value="MFS_trans_sf"/>
</dbReference>
<dbReference type="SUPFAM" id="SSF103473">
    <property type="entry name" value="MFS general substrate transporter"/>
    <property type="match status" value="1"/>
</dbReference>
<proteinExistence type="inferred from homology"/>
<keyword evidence="3" id="KW-0813">Transport</keyword>
<dbReference type="EMBL" id="JBBYHY010000006">
    <property type="protein sequence ID" value="MEL3954287.1"/>
    <property type="molecule type" value="Genomic_DNA"/>
</dbReference>
<evidence type="ECO:0000256" key="6">
    <source>
        <dbReference type="ARBA" id="ARBA00022989"/>
    </source>
</evidence>
<feature type="transmembrane region" description="Helical" evidence="9">
    <location>
        <begin position="363"/>
        <end position="383"/>
    </location>
</feature>
<keyword evidence="12" id="KW-1185">Reference proteome</keyword>
<evidence type="ECO:0000256" key="9">
    <source>
        <dbReference type="SAM" id="Phobius"/>
    </source>
</evidence>
<evidence type="ECO:0000256" key="2">
    <source>
        <dbReference type="ARBA" id="ARBA00008335"/>
    </source>
</evidence>
<feature type="transmembrane region" description="Helical" evidence="9">
    <location>
        <begin position="331"/>
        <end position="351"/>
    </location>
</feature>
<keyword evidence="7 9" id="KW-0472">Membrane</keyword>
<evidence type="ECO:0000256" key="7">
    <source>
        <dbReference type="ARBA" id="ARBA00023136"/>
    </source>
</evidence>
<dbReference type="InterPro" id="IPR011701">
    <property type="entry name" value="MFS"/>
</dbReference>
<feature type="region of interest" description="Disordered" evidence="8">
    <location>
        <begin position="1"/>
        <end position="24"/>
    </location>
</feature>
<reference evidence="11 12" key="1">
    <citation type="submission" date="2024-04" db="EMBL/GenBank/DDBJ databases">
        <title>Bacterial endophytes with biocontrol capabilities against important plant pathogens.</title>
        <authorList>
            <person name="Alayande K.A."/>
        </authorList>
    </citation>
    <scope>NUCLEOTIDE SEQUENCE [LARGE SCALE GENOMIC DNA]</scope>
    <source>
        <strain evidence="11 12">KV22</strain>
    </source>
</reference>
<dbReference type="Proteomes" id="UP001455088">
    <property type="component" value="Unassembled WGS sequence"/>
</dbReference>
<feature type="transmembrane region" description="Helical" evidence="9">
    <location>
        <begin position="74"/>
        <end position="94"/>
    </location>
</feature>
<dbReference type="CDD" id="cd17324">
    <property type="entry name" value="MFS_NepI_like"/>
    <property type="match status" value="1"/>
</dbReference>
<dbReference type="PANTHER" id="PTHR43271:SF1">
    <property type="entry name" value="INNER MEMBRANE TRANSPORT PROTEIN YNFM"/>
    <property type="match status" value="1"/>
</dbReference>
<feature type="transmembrane region" description="Helical" evidence="9">
    <location>
        <begin position="389"/>
        <end position="408"/>
    </location>
</feature>
<dbReference type="PANTHER" id="PTHR43271">
    <property type="entry name" value="BLL2771 PROTEIN"/>
    <property type="match status" value="1"/>
</dbReference>
<evidence type="ECO:0000256" key="1">
    <source>
        <dbReference type="ARBA" id="ARBA00004651"/>
    </source>
</evidence>
<dbReference type="PROSITE" id="PS50850">
    <property type="entry name" value="MFS"/>
    <property type="match status" value="1"/>
</dbReference>
<name>A0ABU9JQ06_9GAMM</name>
<feature type="transmembrane region" description="Helical" evidence="9">
    <location>
        <begin position="37"/>
        <end position="54"/>
    </location>
</feature>
<accession>A0ABU9JQ06</accession>
<feature type="transmembrane region" description="Helical" evidence="9">
    <location>
        <begin position="188"/>
        <end position="210"/>
    </location>
</feature>
<evidence type="ECO:0000259" key="10">
    <source>
        <dbReference type="PROSITE" id="PS50850"/>
    </source>
</evidence>
<evidence type="ECO:0000256" key="5">
    <source>
        <dbReference type="ARBA" id="ARBA00022692"/>
    </source>
</evidence>
<comment type="similarity">
    <text evidence="2">Belongs to the major facilitator superfamily.</text>
</comment>
<evidence type="ECO:0000256" key="4">
    <source>
        <dbReference type="ARBA" id="ARBA00022475"/>
    </source>
</evidence>
<keyword evidence="6 9" id="KW-1133">Transmembrane helix</keyword>
<evidence type="ECO:0000256" key="8">
    <source>
        <dbReference type="SAM" id="MobiDB-lite"/>
    </source>
</evidence>
<evidence type="ECO:0000256" key="3">
    <source>
        <dbReference type="ARBA" id="ARBA00022448"/>
    </source>
</evidence>
<dbReference type="Pfam" id="PF07690">
    <property type="entry name" value="MFS_1"/>
    <property type="match status" value="2"/>
</dbReference>
<dbReference type="RefSeq" id="WP_046272283.1">
    <property type="nucleotide sequence ID" value="NZ_JBBYHY010000006.1"/>
</dbReference>
<evidence type="ECO:0000313" key="11">
    <source>
        <dbReference type="EMBL" id="MEL3954287.1"/>
    </source>
</evidence>
<keyword evidence="5 9" id="KW-0812">Transmembrane</keyword>
<feature type="transmembrane region" description="Helical" evidence="9">
    <location>
        <begin position="271"/>
        <end position="293"/>
    </location>
</feature>
<organism evidence="11 12">
    <name type="scientific">Stenotrophomonas bentonitica</name>
    <dbReference type="NCBI Taxonomy" id="1450134"/>
    <lineage>
        <taxon>Bacteria</taxon>
        <taxon>Pseudomonadati</taxon>
        <taxon>Pseudomonadota</taxon>
        <taxon>Gammaproteobacteria</taxon>
        <taxon>Lysobacterales</taxon>
        <taxon>Lysobacteraceae</taxon>
        <taxon>Stenotrophomonas</taxon>
    </lineage>
</organism>
<feature type="compositionally biased region" description="Low complexity" evidence="8">
    <location>
        <begin position="13"/>
        <end position="22"/>
    </location>
</feature>
<feature type="transmembrane region" description="Helical" evidence="9">
    <location>
        <begin position="161"/>
        <end position="182"/>
    </location>
</feature>
<protein>
    <submittedName>
        <fullName evidence="11">MFS transporter</fullName>
    </submittedName>
</protein>
<feature type="transmembrane region" description="Helical" evidence="9">
    <location>
        <begin position="239"/>
        <end position="259"/>
    </location>
</feature>
<dbReference type="Gene3D" id="1.20.1250.20">
    <property type="entry name" value="MFS general substrate transporter like domains"/>
    <property type="match status" value="1"/>
</dbReference>
<dbReference type="InterPro" id="IPR020846">
    <property type="entry name" value="MFS_dom"/>
</dbReference>
<feature type="transmembrane region" description="Helical" evidence="9">
    <location>
        <begin position="101"/>
        <end position="120"/>
    </location>
</feature>
<feature type="transmembrane region" description="Helical" evidence="9">
    <location>
        <begin position="126"/>
        <end position="149"/>
    </location>
</feature>
<feature type="transmembrane region" description="Helical" evidence="9">
    <location>
        <begin position="305"/>
        <end position="325"/>
    </location>
</feature>
<gene>
    <name evidence="11" type="ORF">AAE039_12005</name>
</gene>
<evidence type="ECO:0000313" key="12">
    <source>
        <dbReference type="Proteomes" id="UP001455088"/>
    </source>
</evidence>
<keyword evidence="4" id="KW-1003">Cell membrane</keyword>
<dbReference type="InterPro" id="IPR005829">
    <property type="entry name" value="Sugar_transporter_CS"/>
</dbReference>
<dbReference type="PROSITE" id="PS00216">
    <property type="entry name" value="SUGAR_TRANSPORT_1"/>
    <property type="match status" value="1"/>
</dbReference>
<comment type="caution">
    <text evidence="11">The sequence shown here is derived from an EMBL/GenBank/DDBJ whole genome shotgun (WGS) entry which is preliminary data.</text>
</comment>
<sequence length="425" mass="44754">MNGDTAAVPDRSPPATTSAAAAGDQIQQGTPAFRRTAAALFLAGFSTFGLLYTVQPLLPEFSRHFGVSAANSALTLSLSTGLLAVSMLIAGLISDRIGRRSVMVAALLASSVLSVATAMVDDWTTLLVLRTLLGIALSGVPAVGMTYLAEEMDSRALGLAMGLYIGGNAIGGMSGRLIAGIVADHWGWRWGIGVVSLIALLSTVLLWIQLPPSRHFQSRRGGLRELPARWRSLFGDPGLPWLFATAFVLMGVFVTLYNYLGFHLLAPPYGLSQTVVGLIFSVYLVGTFSSAWMGQQANRHGRSRVLAICYGLIALGIVLLAMPWLGCMAAGIALVTFGFFGGHSVASSWVGSRAGAMRAEASALYLFAYYLGSSVAGVLGGVFYTRWDWLGVCGFVGVLTVAGGVIAWRLGQRVQPGTATLALSR</sequence>